<feature type="compositionally biased region" description="Basic and acidic residues" evidence="1">
    <location>
        <begin position="15"/>
        <end position="50"/>
    </location>
</feature>
<proteinExistence type="predicted"/>
<sequence>MPQEPVLSITGWLAEKGDKSQEMDGGGRRRGPTAEDHALDQIAKESEVSHGRRPMTSELTSSPWERLLESGHTLPERLLRQVLILLVSLESGRCGESSRLPRSPMYRSTSRSFMFRPGSNCQGDMSIYRRKPEWTEHIRPLVESH</sequence>
<gene>
    <name evidence="2" type="ORF">NEZAVI_LOCUS5033</name>
</gene>
<accession>A0A9P0EDN4</accession>
<dbReference type="Proteomes" id="UP001152798">
    <property type="component" value="Chromosome 3"/>
</dbReference>
<evidence type="ECO:0000313" key="3">
    <source>
        <dbReference type="Proteomes" id="UP001152798"/>
    </source>
</evidence>
<dbReference type="AlphaFoldDB" id="A0A9P0EDN4"/>
<organism evidence="2 3">
    <name type="scientific">Nezara viridula</name>
    <name type="common">Southern green stink bug</name>
    <name type="synonym">Cimex viridulus</name>
    <dbReference type="NCBI Taxonomy" id="85310"/>
    <lineage>
        <taxon>Eukaryota</taxon>
        <taxon>Metazoa</taxon>
        <taxon>Ecdysozoa</taxon>
        <taxon>Arthropoda</taxon>
        <taxon>Hexapoda</taxon>
        <taxon>Insecta</taxon>
        <taxon>Pterygota</taxon>
        <taxon>Neoptera</taxon>
        <taxon>Paraneoptera</taxon>
        <taxon>Hemiptera</taxon>
        <taxon>Heteroptera</taxon>
        <taxon>Panheteroptera</taxon>
        <taxon>Pentatomomorpha</taxon>
        <taxon>Pentatomoidea</taxon>
        <taxon>Pentatomidae</taxon>
        <taxon>Pentatominae</taxon>
        <taxon>Nezara</taxon>
    </lineage>
</organism>
<feature type="region of interest" description="Disordered" evidence="1">
    <location>
        <begin position="1"/>
        <end position="62"/>
    </location>
</feature>
<keyword evidence="3" id="KW-1185">Reference proteome</keyword>
<name>A0A9P0EDN4_NEZVI</name>
<evidence type="ECO:0000256" key="1">
    <source>
        <dbReference type="SAM" id="MobiDB-lite"/>
    </source>
</evidence>
<dbReference type="EMBL" id="OV725079">
    <property type="protein sequence ID" value="CAH1394555.1"/>
    <property type="molecule type" value="Genomic_DNA"/>
</dbReference>
<dbReference type="OrthoDB" id="10582346at2759"/>
<reference evidence="2" key="1">
    <citation type="submission" date="2022-01" db="EMBL/GenBank/DDBJ databases">
        <authorList>
            <person name="King R."/>
        </authorList>
    </citation>
    <scope>NUCLEOTIDE SEQUENCE</scope>
</reference>
<protein>
    <submittedName>
        <fullName evidence="2">Uncharacterized protein</fullName>
    </submittedName>
</protein>
<evidence type="ECO:0000313" key="2">
    <source>
        <dbReference type="EMBL" id="CAH1394555.1"/>
    </source>
</evidence>